<dbReference type="Pfam" id="PF23752">
    <property type="entry name" value="Beta-prop_WDR11_2nd"/>
    <property type="match status" value="1"/>
</dbReference>
<feature type="compositionally biased region" description="Polar residues" evidence="1">
    <location>
        <begin position="466"/>
        <end position="476"/>
    </location>
</feature>
<feature type="domain" description="WDR11 second beta-propeller" evidence="3">
    <location>
        <begin position="511"/>
        <end position="902"/>
    </location>
</feature>
<feature type="region of interest" description="Disordered" evidence="1">
    <location>
        <begin position="681"/>
        <end position="712"/>
    </location>
</feature>
<dbReference type="Pfam" id="PF23751">
    <property type="entry name" value="Beta-prop_WDR11_1st"/>
    <property type="match status" value="1"/>
</dbReference>
<feature type="compositionally biased region" description="Low complexity" evidence="1">
    <location>
        <begin position="693"/>
        <end position="708"/>
    </location>
</feature>
<feature type="compositionally biased region" description="Low complexity" evidence="1">
    <location>
        <begin position="441"/>
        <end position="453"/>
    </location>
</feature>
<feature type="domain" description="WDR11 TPR" evidence="4">
    <location>
        <begin position="930"/>
        <end position="1345"/>
    </location>
</feature>
<feature type="compositionally biased region" description="Acidic residues" evidence="1">
    <location>
        <begin position="1302"/>
        <end position="1311"/>
    </location>
</feature>
<dbReference type="Proteomes" id="UP001210211">
    <property type="component" value="Unassembled WGS sequence"/>
</dbReference>
<evidence type="ECO:0000259" key="4">
    <source>
        <dbReference type="Pfam" id="PF23753"/>
    </source>
</evidence>
<dbReference type="EMBL" id="JAMRDG010000001">
    <property type="protein sequence ID" value="KAJ3707786.1"/>
    <property type="molecule type" value="Genomic_DNA"/>
</dbReference>
<feature type="region of interest" description="Disordered" evidence="1">
    <location>
        <begin position="1289"/>
        <end position="1313"/>
    </location>
</feature>
<dbReference type="SUPFAM" id="SSF50998">
    <property type="entry name" value="Quinoprotein alcohol dehydrogenase-like"/>
    <property type="match status" value="1"/>
</dbReference>
<dbReference type="InterPro" id="IPR036322">
    <property type="entry name" value="WD40_repeat_dom_sf"/>
</dbReference>
<reference evidence="5 6" key="1">
    <citation type="journal article" date="2022" name="Cell">
        <title>Repeat-based holocentromeres influence genome architecture and karyotype evolution.</title>
        <authorList>
            <person name="Hofstatter P.G."/>
            <person name="Thangavel G."/>
            <person name="Lux T."/>
            <person name="Neumann P."/>
            <person name="Vondrak T."/>
            <person name="Novak P."/>
            <person name="Zhang M."/>
            <person name="Costa L."/>
            <person name="Castellani M."/>
            <person name="Scott A."/>
            <person name="Toegelov H."/>
            <person name="Fuchs J."/>
            <person name="Mata-Sucre Y."/>
            <person name="Dias Y."/>
            <person name="Vanzela A.L.L."/>
            <person name="Huettel B."/>
            <person name="Almeida C.C.S."/>
            <person name="Simkova H."/>
            <person name="Souza G."/>
            <person name="Pedrosa-Harand A."/>
            <person name="Macas J."/>
            <person name="Mayer K.F.X."/>
            <person name="Houben A."/>
            <person name="Marques A."/>
        </authorList>
    </citation>
    <scope>NUCLEOTIDE SEQUENCE [LARGE SCALE GENOMIC DNA]</scope>
    <source>
        <strain evidence="5">RhyTen1mFocal</strain>
    </source>
</reference>
<dbReference type="InterPro" id="IPR039694">
    <property type="entry name" value="WDR11"/>
</dbReference>
<evidence type="ECO:0000259" key="3">
    <source>
        <dbReference type="Pfam" id="PF23752"/>
    </source>
</evidence>
<organism evidence="5 6">
    <name type="scientific">Rhynchospora tenuis</name>
    <dbReference type="NCBI Taxonomy" id="198213"/>
    <lineage>
        <taxon>Eukaryota</taxon>
        <taxon>Viridiplantae</taxon>
        <taxon>Streptophyta</taxon>
        <taxon>Embryophyta</taxon>
        <taxon>Tracheophyta</taxon>
        <taxon>Spermatophyta</taxon>
        <taxon>Magnoliopsida</taxon>
        <taxon>Liliopsida</taxon>
        <taxon>Poales</taxon>
        <taxon>Cyperaceae</taxon>
        <taxon>Cyperoideae</taxon>
        <taxon>Rhynchosporeae</taxon>
        <taxon>Rhynchospora</taxon>
    </lineage>
</organism>
<dbReference type="InterPro" id="IPR057853">
    <property type="entry name" value="Beta-prop_WDR11_2nd"/>
</dbReference>
<dbReference type="GO" id="GO:0005737">
    <property type="term" value="C:cytoplasm"/>
    <property type="evidence" value="ECO:0007669"/>
    <property type="project" value="TreeGrafter"/>
</dbReference>
<dbReference type="Pfam" id="PF23753">
    <property type="entry name" value="TPR_WDR11"/>
    <property type="match status" value="1"/>
</dbReference>
<evidence type="ECO:0000259" key="2">
    <source>
        <dbReference type="Pfam" id="PF23751"/>
    </source>
</evidence>
<evidence type="ECO:0000256" key="1">
    <source>
        <dbReference type="SAM" id="MobiDB-lite"/>
    </source>
</evidence>
<dbReference type="Gene3D" id="2.130.10.10">
    <property type="entry name" value="YVTN repeat-like/Quinoprotein amine dehydrogenase"/>
    <property type="match status" value="3"/>
</dbReference>
<name>A0AAD6F0A6_9POAL</name>
<dbReference type="InterPro" id="IPR001680">
    <property type="entry name" value="WD40_rpt"/>
</dbReference>
<dbReference type="PANTHER" id="PTHR14593">
    <property type="entry name" value="WD REPEAT-CONTAINING PROTEIN 11"/>
    <property type="match status" value="1"/>
</dbReference>
<keyword evidence="6" id="KW-1185">Reference proteome</keyword>
<dbReference type="SMART" id="SM00320">
    <property type="entry name" value="WD40"/>
    <property type="match status" value="7"/>
</dbReference>
<feature type="domain" description="WDR11 first beta-propeller" evidence="2">
    <location>
        <begin position="16"/>
        <end position="509"/>
    </location>
</feature>
<feature type="compositionally biased region" description="Polar residues" evidence="1">
    <location>
        <begin position="683"/>
        <end position="692"/>
    </location>
</feature>
<evidence type="ECO:0000313" key="5">
    <source>
        <dbReference type="EMBL" id="KAJ3707786.1"/>
    </source>
</evidence>
<comment type="caution">
    <text evidence="5">The sequence shown here is derived from an EMBL/GenBank/DDBJ whole genome shotgun (WGS) entry which is preliminary data.</text>
</comment>
<feature type="region of interest" description="Disordered" evidence="1">
    <location>
        <begin position="435"/>
        <end position="497"/>
    </location>
</feature>
<dbReference type="InterPro" id="IPR057852">
    <property type="entry name" value="Beta-prop_WDR11_1st"/>
</dbReference>
<proteinExistence type="predicted"/>
<gene>
    <name evidence="5" type="ORF">LUZ61_011491</name>
</gene>
<dbReference type="PANTHER" id="PTHR14593:SF5">
    <property type="entry name" value="WD REPEAT-CONTAINING PROTEIN 11"/>
    <property type="match status" value="1"/>
</dbReference>
<sequence length="1353" mass="147777">MSARGRASTWDGILPGPASRSNGGCSDCTPGGSLLAYGAGSCVVIADPRSMQLICVLPMPPASSSSYTSPSSSSSQLLQQQLPLLLLSPFPTASASASFVTSVRWSPQPLTHDLSAYEDPSNSHLRLAVGDRQGRIALWDLRSRQVVLWFDLDSGSRLGIQDLCWIRSDSWLLASIHGPSLLVLWDAATGRCLWKYDAAPEYLCCVRRDPFDSRHFCALSLHGFLLSAIALGMDGDVSLQEHRINGISDPLEGFQRSEKESANSPAMVAYPLFFASLSFSPLWRNVLLVTFPRELLSFDIQYGASLSLSQLPRTCGKFLDIIPDPELDLLYCAHLDGKLSIWKRKPGEQAYVLCTMEELMPSIGSPIPSPSVLAIALCQSESPLRIVRDDEITFISSDVVDNSSSSKFKSNKYVMVISDDGKIWQWSLDADEDADSRDSQKVANQNQSQSQVSEESDLGAKVRSADNGTSTSNSVIGSAPTPRGTPGGIKARSSKGSGTASKMNLIGQLHLLSSTVTTLAVPSPSLLATLARGGNNPAPAVPLVALGTQSGAIDIIDIIANAVTVSFSVHNSSVRGLRWLGNSRLVSFSYSQVNDKGGGFTNRLAVTCVRSGLNRSFRVHQKPERAPIRALRASSSGRYLVILFRDAPVEVWAMTKNPIMLRSLALPFTVLEWTLPAVPRPTPTQNGSSIRQSSPAASADSKTTTSDTSTDDTSESFAFALVNGALGVFEVHGRRIRDFRPKWPSSTFAPSDGLVTAMAYRLPHVVMGDRLGNIRWWDVTTGLSSSFNTHKEGIRRIKFSPVVSGDRSRGRIAVLFYDNTFSIFDLDTPDPLANSLLQPQSPGTLVLELDWLPMRTNKDEPLVLSIAGADSSFRLIEINIDSRRTSASSMEKVTAKEIYRPMPLCAPILLPTAHALALRMILQMGVKRSWFNYNGSYSSTDMSPLKSSSVGGDLRGYMIDTGLPTIGDPVVPELLLKVLEPYRKEGCIIDEERADQYEKAVKRGVTDRLAFAAAIFGELSEALFWLQLPHAFLHFLEKSSPSAARSSSLVPQTTSHADNVPSLDRIPSFEMAAQTSQKNSGQLNELAFKKEELWLNAKERISWHDKLDSEEAIQKRVHELVSVGNLEGAVSLLLSTPPEGAHFYPNALRAVVLSSAVSRSLHELAVKVVAANMVRTDKSLSGIHLLCAVGRYQEACSQLQDAGCWTDAVTLAATHLHGSDYSRVLQRWADYVLHYEHNIWRALILYVAAGAMTEALAALRKSKQPDTAALFLLACHEIYTKHLASTSAPTTQQDVVDRSGEENGEESEEQEEKMKINFPGRNIEEDIATVSEFFGQYQRKLIHLCMDTVPSIE</sequence>
<evidence type="ECO:0000313" key="6">
    <source>
        <dbReference type="Proteomes" id="UP001210211"/>
    </source>
</evidence>
<accession>A0AAD6F0A6</accession>
<dbReference type="InterPro" id="IPR057854">
    <property type="entry name" value="TPR_WDR11"/>
</dbReference>
<dbReference type="InterPro" id="IPR015943">
    <property type="entry name" value="WD40/YVTN_repeat-like_dom_sf"/>
</dbReference>
<protein>
    <submittedName>
        <fullName evidence="5">Uncharacterized protein</fullName>
    </submittedName>
</protein>
<dbReference type="InterPro" id="IPR011047">
    <property type="entry name" value="Quinoprotein_ADH-like_sf"/>
</dbReference>
<dbReference type="SUPFAM" id="SSF50978">
    <property type="entry name" value="WD40 repeat-like"/>
    <property type="match status" value="1"/>
</dbReference>